<evidence type="ECO:0000313" key="3">
    <source>
        <dbReference type="Proteomes" id="UP001152797"/>
    </source>
</evidence>
<feature type="non-terminal residue" evidence="1">
    <location>
        <position position="1"/>
    </location>
</feature>
<dbReference type="AlphaFoldDB" id="A0A9P1G7H9"/>
<protein>
    <submittedName>
        <fullName evidence="1">Uncharacterized protein</fullName>
    </submittedName>
</protein>
<keyword evidence="3" id="KW-1185">Reference proteome</keyword>
<gene>
    <name evidence="1" type="ORF">C1SCF055_LOCUS26249</name>
</gene>
<dbReference type="EMBL" id="CAMXCT010002735">
    <property type="protein sequence ID" value="CAI4000102.1"/>
    <property type="molecule type" value="Genomic_DNA"/>
</dbReference>
<reference evidence="1" key="1">
    <citation type="submission" date="2022-10" db="EMBL/GenBank/DDBJ databases">
        <authorList>
            <person name="Chen Y."/>
            <person name="Dougan E. K."/>
            <person name="Chan C."/>
            <person name="Rhodes N."/>
            <person name="Thang M."/>
        </authorList>
    </citation>
    <scope>NUCLEOTIDE SEQUENCE</scope>
</reference>
<organism evidence="1">
    <name type="scientific">Cladocopium goreaui</name>
    <dbReference type="NCBI Taxonomy" id="2562237"/>
    <lineage>
        <taxon>Eukaryota</taxon>
        <taxon>Sar</taxon>
        <taxon>Alveolata</taxon>
        <taxon>Dinophyceae</taxon>
        <taxon>Suessiales</taxon>
        <taxon>Symbiodiniaceae</taxon>
        <taxon>Cladocopium</taxon>
    </lineage>
</organism>
<dbReference type="EMBL" id="CAMXCT030002735">
    <property type="protein sequence ID" value="CAL4787414.1"/>
    <property type="molecule type" value="Genomic_DNA"/>
</dbReference>
<dbReference type="Proteomes" id="UP001152797">
    <property type="component" value="Unassembled WGS sequence"/>
</dbReference>
<proteinExistence type="predicted"/>
<accession>A0A9P1G7H9</accession>
<evidence type="ECO:0000313" key="1">
    <source>
        <dbReference type="EMBL" id="CAI4000102.1"/>
    </source>
</evidence>
<evidence type="ECO:0000313" key="2">
    <source>
        <dbReference type="EMBL" id="CAL4787414.1"/>
    </source>
</evidence>
<dbReference type="EMBL" id="CAMXCT020002735">
    <property type="protein sequence ID" value="CAL1153477.1"/>
    <property type="molecule type" value="Genomic_DNA"/>
</dbReference>
<comment type="caution">
    <text evidence="1">The sequence shown here is derived from an EMBL/GenBank/DDBJ whole genome shotgun (WGS) entry which is preliminary data.</text>
</comment>
<sequence length="81" mass="9489">AVPQHFPQVLEELNSAWKIGHFSHWFGGPRAGRYMTCTLEDLWSWDFKYLFETVVLLQVPVFMHRTSCESSCGRWVKKATI</sequence>
<reference evidence="2 3" key="2">
    <citation type="submission" date="2024-05" db="EMBL/GenBank/DDBJ databases">
        <authorList>
            <person name="Chen Y."/>
            <person name="Shah S."/>
            <person name="Dougan E. K."/>
            <person name="Thang M."/>
            <person name="Chan C."/>
        </authorList>
    </citation>
    <scope>NUCLEOTIDE SEQUENCE [LARGE SCALE GENOMIC DNA]</scope>
</reference>
<name>A0A9P1G7H9_9DINO</name>